<dbReference type="SUPFAM" id="SSF56784">
    <property type="entry name" value="HAD-like"/>
    <property type="match status" value="1"/>
</dbReference>
<accession>A0A024P9R5</accession>
<evidence type="ECO:0000256" key="1">
    <source>
        <dbReference type="ARBA" id="ARBA00022801"/>
    </source>
</evidence>
<dbReference type="RefSeq" id="WP_035510493.1">
    <property type="nucleotide sequence ID" value="NZ_CCDH010000002.1"/>
</dbReference>
<keyword evidence="4" id="KW-1185">Reference proteome</keyword>
<dbReference type="Gene3D" id="1.10.150.240">
    <property type="entry name" value="Putative phosphatase, domain 2"/>
    <property type="match status" value="1"/>
</dbReference>
<dbReference type="EMBL" id="CCDI010000004">
    <property type="protein sequence ID" value="CDQ25157.1"/>
    <property type="molecule type" value="Genomic_DNA"/>
</dbReference>
<dbReference type="SFLD" id="SFLDG01129">
    <property type="entry name" value="C1.5:_HAD__Beta-PGM__Phosphata"/>
    <property type="match status" value="1"/>
</dbReference>
<dbReference type="GO" id="GO:0006281">
    <property type="term" value="P:DNA repair"/>
    <property type="evidence" value="ECO:0007669"/>
    <property type="project" value="TreeGrafter"/>
</dbReference>
<dbReference type="PANTHER" id="PTHR43434">
    <property type="entry name" value="PHOSPHOGLYCOLATE PHOSPHATASE"/>
    <property type="match status" value="1"/>
</dbReference>
<comment type="caution">
    <text evidence="3">The sequence shown here is derived from an EMBL/GenBank/DDBJ whole genome shotgun (WGS) entry which is preliminary data.</text>
</comment>
<evidence type="ECO:0000256" key="2">
    <source>
        <dbReference type="ARBA" id="ARBA00022842"/>
    </source>
</evidence>
<dbReference type="PANTHER" id="PTHR43434:SF1">
    <property type="entry name" value="PHOSPHOGLYCOLATE PHOSPHATASE"/>
    <property type="match status" value="1"/>
</dbReference>
<dbReference type="Gene3D" id="3.40.50.1000">
    <property type="entry name" value="HAD superfamily/HAD-like"/>
    <property type="match status" value="1"/>
</dbReference>
<sequence>MSQSLIFDMDGTLFQTERILEISLEDTFEHLRTQGQWKGETPLQTYREIMGVPLPTVWETLLPDHPPNWRKEADNYFLGKLVANIKIGKGALYPGVQDVFEYLKQEGYSIYIASNGLTEYLQAIVDHYQLDRWVTETFSIQQIDSFDKADLVQTVKEKYTFHHGAVIGDRRSDINAANKNHFISIGCRFDFAQEEELAEADYVIDDFFELKTLLPDIKHEPSSSPIHK</sequence>
<proteinExistence type="predicted"/>
<gene>
    <name evidence="3" type="ORF">BN983_03467</name>
</gene>
<dbReference type="GO" id="GO:0008967">
    <property type="term" value="F:phosphoglycolate phosphatase activity"/>
    <property type="evidence" value="ECO:0007669"/>
    <property type="project" value="TreeGrafter"/>
</dbReference>
<keyword evidence="1" id="KW-0378">Hydrolase</keyword>
<dbReference type="SFLD" id="SFLDS00003">
    <property type="entry name" value="Haloacid_Dehalogenase"/>
    <property type="match status" value="1"/>
</dbReference>
<dbReference type="Proteomes" id="UP000028868">
    <property type="component" value="Unassembled WGS sequence"/>
</dbReference>
<organism evidence="3 4">
    <name type="scientific">Halobacillus karajensis</name>
    <dbReference type="NCBI Taxonomy" id="195088"/>
    <lineage>
        <taxon>Bacteria</taxon>
        <taxon>Bacillati</taxon>
        <taxon>Bacillota</taxon>
        <taxon>Bacilli</taxon>
        <taxon>Bacillales</taxon>
        <taxon>Bacillaceae</taxon>
        <taxon>Halobacillus</taxon>
    </lineage>
</organism>
<dbReference type="GO" id="GO:0005829">
    <property type="term" value="C:cytosol"/>
    <property type="evidence" value="ECO:0007669"/>
    <property type="project" value="TreeGrafter"/>
</dbReference>
<dbReference type="InterPro" id="IPR050155">
    <property type="entry name" value="HAD-like_hydrolase_sf"/>
</dbReference>
<reference evidence="3 4" key="2">
    <citation type="submission" date="2014-05" db="EMBL/GenBank/DDBJ databases">
        <title>Draft genome sequence of Halobacillus karajensis HK-03.</title>
        <authorList>
            <person name="Khelaifia S."/>
            <person name="Croce O."/>
            <person name="Lagier J.C."/>
            <person name="Raoult D."/>
        </authorList>
    </citation>
    <scope>NUCLEOTIDE SEQUENCE [LARGE SCALE GENOMIC DNA]</scope>
    <source>
        <strain evidence="3 4">HD-03</strain>
    </source>
</reference>
<reference evidence="4" key="1">
    <citation type="submission" date="2014-03" db="EMBL/GenBank/DDBJ databases">
        <authorList>
            <person name="Urmite Genomes U."/>
        </authorList>
    </citation>
    <scope>NUCLEOTIDE SEQUENCE [LARGE SCALE GENOMIC DNA]</scope>
    <source>
        <strain evidence="4">HD-03</strain>
    </source>
</reference>
<evidence type="ECO:0000313" key="3">
    <source>
        <dbReference type="EMBL" id="CDQ25157.1"/>
    </source>
</evidence>
<dbReference type="Pfam" id="PF00702">
    <property type="entry name" value="Hydrolase"/>
    <property type="match status" value="1"/>
</dbReference>
<evidence type="ECO:0000313" key="4">
    <source>
        <dbReference type="Proteomes" id="UP000028868"/>
    </source>
</evidence>
<name>A0A024P9R5_9BACI</name>
<dbReference type="InterPro" id="IPR023198">
    <property type="entry name" value="PGP-like_dom2"/>
</dbReference>
<dbReference type="AlphaFoldDB" id="A0A024P9R5"/>
<keyword evidence="2" id="KW-0460">Magnesium</keyword>
<dbReference type="InterPro" id="IPR023214">
    <property type="entry name" value="HAD_sf"/>
</dbReference>
<dbReference type="InterPro" id="IPR036412">
    <property type="entry name" value="HAD-like_sf"/>
</dbReference>
<dbReference type="OrthoDB" id="9792518at2"/>
<protein>
    <submittedName>
        <fullName evidence="3">5'-nucleotidase</fullName>
    </submittedName>
</protein>